<evidence type="ECO:0000256" key="3">
    <source>
        <dbReference type="ARBA" id="ARBA00022833"/>
    </source>
</evidence>
<evidence type="ECO:0000259" key="6">
    <source>
        <dbReference type="PROSITE" id="PS50103"/>
    </source>
</evidence>
<comment type="caution">
    <text evidence="7">The sequence shown here is derived from an EMBL/GenBank/DDBJ whole genome shotgun (WGS) entry which is preliminary data.</text>
</comment>
<dbReference type="SUPFAM" id="SSF52058">
    <property type="entry name" value="L domain-like"/>
    <property type="match status" value="1"/>
</dbReference>
<dbReference type="InterPro" id="IPR053139">
    <property type="entry name" value="Surface_bspA-like"/>
</dbReference>
<organism evidence="7 8">
    <name type="scientific">Tetraparma gracilis</name>
    <dbReference type="NCBI Taxonomy" id="2962635"/>
    <lineage>
        <taxon>Eukaryota</taxon>
        <taxon>Sar</taxon>
        <taxon>Stramenopiles</taxon>
        <taxon>Ochrophyta</taxon>
        <taxon>Bolidophyceae</taxon>
        <taxon>Parmales</taxon>
        <taxon>Triparmaceae</taxon>
        <taxon>Tetraparma</taxon>
    </lineage>
</organism>
<dbReference type="InterPro" id="IPR036855">
    <property type="entry name" value="Znf_CCCH_sf"/>
</dbReference>
<dbReference type="Pfam" id="PF13306">
    <property type="entry name" value="LRR_5"/>
    <property type="match status" value="1"/>
</dbReference>
<accession>A0ABQ6MQQ7</accession>
<evidence type="ECO:0000313" key="7">
    <source>
        <dbReference type="EMBL" id="GMI30306.1"/>
    </source>
</evidence>
<reference evidence="7 8" key="1">
    <citation type="journal article" date="2023" name="Commun. Biol.">
        <title>Genome analysis of Parmales, the sister group of diatoms, reveals the evolutionary specialization of diatoms from phago-mixotrophs to photoautotrophs.</title>
        <authorList>
            <person name="Ban H."/>
            <person name="Sato S."/>
            <person name="Yoshikawa S."/>
            <person name="Yamada K."/>
            <person name="Nakamura Y."/>
            <person name="Ichinomiya M."/>
            <person name="Sato N."/>
            <person name="Blanc-Mathieu R."/>
            <person name="Endo H."/>
            <person name="Kuwata A."/>
            <person name="Ogata H."/>
        </authorList>
    </citation>
    <scope>NUCLEOTIDE SEQUENCE [LARGE SCALE GENOMIC DNA]</scope>
</reference>
<keyword evidence="1 4" id="KW-0479">Metal-binding</keyword>
<dbReference type="InterPro" id="IPR026906">
    <property type="entry name" value="LRR_5"/>
</dbReference>
<name>A0ABQ6MQQ7_9STRA</name>
<dbReference type="InterPro" id="IPR032675">
    <property type="entry name" value="LRR_dom_sf"/>
</dbReference>
<dbReference type="Pfam" id="PF00642">
    <property type="entry name" value="zf-CCCH"/>
    <property type="match status" value="1"/>
</dbReference>
<dbReference type="InterPro" id="IPR000571">
    <property type="entry name" value="Znf_CCCH"/>
</dbReference>
<keyword evidence="2 4" id="KW-0863">Zinc-finger</keyword>
<proteinExistence type="predicted"/>
<sequence>MSSTLSSLLPTLPDAHACIATLLASGAVTWAQLEDAASSSVPAPGTSEMSKAVVYMGGKREFMDKEVKHVTLADGVTEIKRHAFENSKGLTNLSFLKDSAITTVGQQAFRRSWITILLGMERVKRVGGNAFYGCKYLCSIEGLGCEEMGTGCFAECTLLQSMKGWPASMTAIPVGTFRNCTGMATVDCNLSHVTSIGANAFAGCTSLLPPSLSNEGAAPAAVLAHLKSKSFLEIPAGAAPEEFLSAARAAEDALQAETSRIRAAQIRRLESPRGGVMGGEGEVFGQQQQTRRPSSRQMRGARAVESRILYKTRLCQTWIEHGSCPYKKKCRFAHGVGDLAAGSSPPPPALLCLPYAYAQARGDESLKKSVAPP</sequence>
<evidence type="ECO:0000256" key="2">
    <source>
        <dbReference type="ARBA" id="ARBA00022771"/>
    </source>
</evidence>
<dbReference type="Gene3D" id="4.10.1000.10">
    <property type="entry name" value="Zinc finger, CCCH-type"/>
    <property type="match status" value="1"/>
</dbReference>
<evidence type="ECO:0000256" key="5">
    <source>
        <dbReference type="SAM" id="MobiDB-lite"/>
    </source>
</evidence>
<feature type="region of interest" description="Disordered" evidence="5">
    <location>
        <begin position="275"/>
        <end position="300"/>
    </location>
</feature>
<keyword evidence="3 4" id="KW-0862">Zinc</keyword>
<dbReference type="EMBL" id="BRYB01001647">
    <property type="protein sequence ID" value="GMI30306.1"/>
    <property type="molecule type" value="Genomic_DNA"/>
</dbReference>
<feature type="zinc finger region" description="C3H1-type" evidence="4">
    <location>
        <begin position="309"/>
        <end position="337"/>
    </location>
</feature>
<feature type="domain" description="C3H1-type" evidence="6">
    <location>
        <begin position="309"/>
        <end position="337"/>
    </location>
</feature>
<evidence type="ECO:0000256" key="1">
    <source>
        <dbReference type="ARBA" id="ARBA00022723"/>
    </source>
</evidence>
<evidence type="ECO:0000256" key="4">
    <source>
        <dbReference type="PROSITE-ProRule" id="PRU00723"/>
    </source>
</evidence>
<dbReference type="Gene3D" id="3.80.10.10">
    <property type="entry name" value="Ribonuclease Inhibitor"/>
    <property type="match status" value="1"/>
</dbReference>
<dbReference type="PANTHER" id="PTHR45661">
    <property type="entry name" value="SURFACE ANTIGEN"/>
    <property type="match status" value="1"/>
</dbReference>
<keyword evidence="8" id="KW-1185">Reference proteome</keyword>
<dbReference type="PANTHER" id="PTHR45661:SF3">
    <property type="entry name" value="IG-LIKE DOMAIN-CONTAINING PROTEIN"/>
    <property type="match status" value="1"/>
</dbReference>
<dbReference type="SMART" id="SM00356">
    <property type="entry name" value="ZnF_C3H1"/>
    <property type="match status" value="1"/>
</dbReference>
<feature type="compositionally biased region" description="Low complexity" evidence="5">
    <location>
        <begin position="283"/>
        <end position="298"/>
    </location>
</feature>
<dbReference type="SUPFAM" id="SSF90229">
    <property type="entry name" value="CCCH zinc finger"/>
    <property type="match status" value="1"/>
</dbReference>
<gene>
    <name evidence="7" type="ORF">TeGR_g2317</name>
</gene>
<evidence type="ECO:0000313" key="8">
    <source>
        <dbReference type="Proteomes" id="UP001165060"/>
    </source>
</evidence>
<dbReference type="PROSITE" id="PS50103">
    <property type="entry name" value="ZF_C3H1"/>
    <property type="match status" value="1"/>
</dbReference>
<dbReference type="Proteomes" id="UP001165060">
    <property type="component" value="Unassembled WGS sequence"/>
</dbReference>
<protein>
    <recommendedName>
        <fullName evidence="6">C3H1-type domain-containing protein</fullName>
    </recommendedName>
</protein>